<comment type="similarity">
    <text evidence="2">Belongs to the 3-hydroxyacyl-CoA dehydrogenase family.</text>
</comment>
<dbReference type="EMBL" id="CP003229">
    <property type="protein sequence ID" value="AEW98587.1"/>
    <property type="molecule type" value="Genomic_DNA"/>
</dbReference>
<dbReference type="GO" id="GO:0006631">
    <property type="term" value="P:fatty acid metabolic process"/>
    <property type="evidence" value="ECO:0007669"/>
    <property type="project" value="InterPro"/>
</dbReference>
<feature type="domain" description="3-hydroxyacyl-CoA dehydrogenase C-terminal" evidence="5">
    <location>
        <begin position="192"/>
        <end position="288"/>
    </location>
</feature>
<dbReference type="PATRIC" id="fig|1003195.29.peg.6191"/>
<feature type="domain" description="3-hydroxyacyl-CoA dehydrogenase NAD binding" evidence="6">
    <location>
        <begin position="17"/>
        <end position="174"/>
    </location>
</feature>
<dbReference type="Gene3D" id="3.40.50.720">
    <property type="entry name" value="NAD(P)-binding Rossmann-like Domain"/>
    <property type="match status" value="1"/>
</dbReference>
<evidence type="ECO:0000259" key="6">
    <source>
        <dbReference type="Pfam" id="PF02737"/>
    </source>
</evidence>
<dbReference type="InterPro" id="IPR006108">
    <property type="entry name" value="3HC_DH_C"/>
</dbReference>
<dbReference type="InterPro" id="IPR022694">
    <property type="entry name" value="3-OHacyl-CoA_DH"/>
</dbReference>
<dbReference type="Pfam" id="PF00725">
    <property type="entry name" value="3HCDH"/>
    <property type="match status" value="1"/>
</dbReference>
<dbReference type="KEGG" id="scy:SCATT_p03940"/>
<gene>
    <name evidence="7" type="ordered locus">SCATT_p03940</name>
</gene>
<dbReference type="SUPFAM" id="SSF48179">
    <property type="entry name" value="6-phosphogluconate dehydrogenase C-terminal domain-like"/>
    <property type="match status" value="1"/>
</dbReference>
<dbReference type="InterPro" id="IPR036291">
    <property type="entry name" value="NAD(P)-bd_dom_sf"/>
</dbReference>
<dbReference type="AlphaFoldDB" id="G8XFU8"/>
<evidence type="ECO:0000313" key="7">
    <source>
        <dbReference type="EMBL" id="AEW98587.1"/>
    </source>
</evidence>
<evidence type="ECO:0000256" key="1">
    <source>
        <dbReference type="ARBA" id="ARBA00005086"/>
    </source>
</evidence>
<keyword evidence="3" id="KW-0560">Oxidoreductase</keyword>
<dbReference type="Pfam" id="PF02737">
    <property type="entry name" value="3HCDH_N"/>
    <property type="match status" value="1"/>
</dbReference>
<dbReference type="Proteomes" id="UP000007842">
    <property type="component" value="Plasmid pSCATT"/>
</dbReference>
<dbReference type="GO" id="GO:0016616">
    <property type="term" value="F:oxidoreductase activity, acting on the CH-OH group of donors, NAD or NADP as acceptor"/>
    <property type="evidence" value="ECO:0007669"/>
    <property type="project" value="InterPro"/>
</dbReference>
<dbReference type="InterPro" id="IPR006176">
    <property type="entry name" value="3-OHacyl-CoA_DH_NAD-bd"/>
</dbReference>
<dbReference type="InterPro" id="IPR013328">
    <property type="entry name" value="6PGD_dom2"/>
</dbReference>
<evidence type="ECO:0000256" key="4">
    <source>
        <dbReference type="PIRSR" id="PIRSR000105-1"/>
    </source>
</evidence>
<organism evidence="7 8">
    <name type="scientific">Streptantibioticus cattleyicolor (strain ATCC 35852 / DSM 46488 / JCM 4925 / NBRC 14057 / NRRL 8057)</name>
    <name type="common">Streptomyces cattleya</name>
    <dbReference type="NCBI Taxonomy" id="1003195"/>
    <lineage>
        <taxon>Bacteria</taxon>
        <taxon>Bacillati</taxon>
        <taxon>Actinomycetota</taxon>
        <taxon>Actinomycetes</taxon>
        <taxon>Kitasatosporales</taxon>
        <taxon>Streptomycetaceae</taxon>
        <taxon>Streptantibioticus</taxon>
    </lineage>
</organism>
<evidence type="ECO:0000313" key="8">
    <source>
        <dbReference type="Proteomes" id="UP000007842"/>
    </source>
</evidence>
<comment type="pathway">
    <text evidence="1">Lipid metabolism; butanoate metabolism.</text>
</comment>
<accession>G8XFU8</accession>
<dbReference type="InterPro" id="IPR008927">
    <property type="entry name" value="6-PGluconate_DH-like_C_sf"/>
</dbReference>
<sequence length="300" mass="32726">MIFMPFAVPRDVEERPVAVIGAGTLGRRIALMFATRGGEVRISDPSARQLADARAYVERELPAVAARIEGGRPGRLTVHEDLAAAVADAWLVIEAVPERLDLKKRVFADLDRLAAADAILASNSSSYPTSRFVDHVADPGRVVNIHFYMPPAQNAVDVMSSGSTRRAVVDLLLAELPRYGIFPFEARKESTGFIFNRVWAAIKREALAVVAEGVATPEDVDRMWQINTGTPVGPFRAMDQVGLDVVLDIENHYAEERPSLPTAPRDLLRRYVDSGHLGIKTGRGFYDYRTSGGGASGEGE</sequence>
<dbReference type="HOGENOM" id="CLU_009834_2_0_11"/>
<evidence type="ECO:0000259" key="5">
    <source>
        <dbReference type="Pfam" id="PF00725"/>
    </source>
</evidence>
<dbReference type="Gene3D" id="1.10.1040.10">
    <property type="entry name" value="N-(1-d-carboxylethyl)-l-norvaline Dehydrogenase, domain 2"/>
    <property type="match status" value="1"/>
</dbReference>
<evidence type="ECO:0000256" key="3">
    <source>
        <dbReference type="ARBA" id="ARBA00023002"/>
    </source>
</evidence>
<dbReference type="PIRSF" id="PIRSF000105">
    <property type="entry name" value="HCDH"/>
    <property type="match status" value="1"/>
</dbReference>
<proteinExistence type="inferred from homology"/>
<dbReference type="PANTHER" id="PTHR48075">
    <property type="entry name" value="3-HYDROXYACYL-COA DEHYDROGENASE FAMILY PROTEIN"/>
    <property type="match status" value="1"/>
</dbReference>
<reference evidence="8" key="1">
    <citation type="submission" date="2011-12" db="EMBL/GenBank/DDBJ databases">
        <title>Complete genome sequence of Streptomyces cattleya strain DSM 46488.</title>
        <authorList>
            <person name="Ou H.-Y."/>
            <person name="Li P."/>
            <person name="Zhao C."/>
            <person name="O'Hagan D."/>
            <person name="Deng Z."/>
        </authorList>
    </citation>
    <scope>NUCLEOTIDE SEQUENCE [LARGE SCALE GENOMIC DNA]</scope>
    <source>
        <strain evidence="8">ATCC 35852 / DSM 46488 / JCM 4925 / NBRC 14057 / NRRL 8057</strain>
        <plasmid evidence="8">Plasmid pSCATT</plasmid>
    </source>
</reference>
<name>G8XFU8_STREN</name>
<keyword evidence="8" id="KW-1185">Reference proteome</keyword>
<protein>
    <submittedName>
        <fullName evidence="7">3-hydroxybutyryl-CoA dehydrogenase FadB3</fullName>
    </submittedName>
</protein>
<feature type="site" description="Important for catalytic activity" evidence="4">
    <location>
        <position position="146"/>
    </location>
</feature>
<geneLocation type="plasmid" evidence="7 8">
    <name>pSCATT</name>
</geneLocation>
<dbReference type="PANTHER" id="PTHR48075:SF3">
    <property type="entry name" value="3-HYDROXYACYL-COA DEHYDROGENASE"/>
    <property type="match status" value="1"/>
</dbReference>
<dbReference type="GO" id="GO:0070403">
    <property type="term" value="F:NAD+ binding"/>
    <property type="evidence" value="ECO:0007669"/>
    <property type="project" value="InterPro"/>
</dbReference>
<evidence type="ECO:0000256" key="2">
    <source>
        <dbReference type="ARBA" id="ARBA00009463"/>
    </source>
</evidence>
<dbReference type="SUPFAM" id="SSF51735">
    <property type="entry name" value="NAD(P)-binding Rossmann-fold domains"/>
    <property type="match status" value="1"/>
</dbReference>
<keyword evidence="7" id="KW-0614">Plasmid</keyword>